<dbReference type="Pfam" id="PF21082">
    <property type="entry name" value="MS_channel_3rd"/>
    <property type="match status" value="1"/>
</dbReference>
<keyword evidence="7" id="KW-0407">Ion channel</keyword>
<feature type="transmembrane region" description="Helical" evidence="7">
    <location>
        <begin position="20"/>
        <end position="42"/>
    </location>
</feature>
<dbReference type="Gene3D" id="2.30.30.60">
    <property type="match status" value="1"/>
</dbReference>
<dbReference type="PANTHER" id="PTHR30221:SF1">
    <property type="entry name" value="SMALL-CONDUCTANCE MECHANOSENSITIVE CHANNEL"/>
    <property type="match status" value="1"/>
</dbReference>
<dbReference type="PANTHER" id="PTHR30221">
    <property type="entry name" value="SMALL-CONDUCTANCE MECHANOSENSITIVE CHANNEL"/>
    <property type="match status" value="1"/>
</dbReference>
<dbReference type="InterPro" id="IPR011066">
    <property type="entry name" value="MscS_channel_C_sf"/>
</dbReference>
<keyword evidence="6 7" id="KW-0472">Membrane</keyword>
<evidence type="ECO:0000259" key="10">
    <source>
        <dbReference type="Pfam" id="PF21088"/>
    </source>
</evidence>
<keyword evidence="5 7" id="KW-1133">Transmembrane helix</keyword>
<dbReference type="InterPro" id="IPR049278">
    <property type="entry name" value="MS_channel_C"/>
</dbReference>
<keyword evidence="7" id="KW-0813">Transport</keyword>
<sequence>MDVNALIEQYGPQALDIGIQLGGALAIVLIGYWVAKIISGLLEKTMTKRGVDPSLSGFITKLVFFTIMALVIIPALAHIGIQTTSVLAALGAAGLAVGLALQGSLANFAAGVLLIAFRPCRVGDWVEAGGCAGSVQSISLFSTILLTGDNKKVIIPNSKVMSDAITNYSAQPNRRVDLVVGISYDADLKKAKQILLELVAADERILKDPAPVVQVAELADSSVNLICRPWAATSNYWPVRWDLVENIKLRFDAEGIGIPYPQMDVHFHKEA</sequence>
<evidence type="ECO:0000259" key="8">
    <source>
        <dbReference type="Pfam" id="PF00924"/>
    </source>
</evidence>
<proteinExistence type="inferred from homology"/>
<dbReference type="InterPro" id="IPR011014">
    <property type="entry name" value="MscS_channel_TM-2"/>
</dbReference>
<feature type="transmembrane region" description="Helical" evidence="7">
    <location>
        <begin position="62"/>
        <end position="81"/>
    </location>
</feature>
<dbReference type="Pfam" id="PF21088">
    <property type="entry name" value="MS_channel_1st"/>
    <property type="match status" value="1"/>
</dbReference>
<evidence type="ECO:0000256" key="1">
    <source>
        <dbReference type="ARBA" id="ARBA00004651"/>
    </source>
</evidence>
<evidence type="ECO:0000256" key="3">
    <source>
        <dbReference type="ARBA" id="ARBA00022475"/>
    </source>
</evidence>
<protein>
    <recommendedName>
        <fullName evidence="7">Small-conductance mechanosensitive channel</fullName>
    </recommendedName>
</protein>
<organism evidence="11 12">
    <name type="scientific">Spongiibacter pelagi</name>
    <dbReference type="NCBI Taxonomy" id="2760804"/>
    <lineage>
        <taxon>Bacteria</taxon>
        <taxon>Pseudomonadati</taxon>
        <taxon>Pseudomonadota</taxon>
        <taxon>Gammaproteobacteria</taxon>
        <taxon>Cellvibrionales</taxon>
        <taxon>Spongiibacteraceae</taxon>
        <taxon>Spongiibacter</taxon>
    </lineage>
</organism>
<comment type="caution">
    <text evidence="11">The sequence shown here is derived from an EMBL/GenBank/DDBJ whole genome shotgun (WGS) entry which is preliminary data.</text>
</comment>
<dbReference type="Pfam" id="PF05552">
    <property type="entry name" value="MS_channel_1st_1"/>
    <property type="match status" value="1"/>
</dbReference>
<feature type="transmembrane region" description="Helical" evidence="7">
    <location>
        <begin position="87"/>
        <end position="117"/>
    </location>
</feature>
<dbReference type="InterPro" id="IPR010920">
    <property type="entry name" value="LSM_dom_sf"/>
</dbReference>
<dbReference type="Gene3D" id="3.30.70.100">
    <property type="match status" value="1"/>
</dbReference>
<reference evidence="11" key="1">
    <citation type="submission" date="2020-09" db="EMBL/GenBank/DDBJ databases">
        <authorList>
            <person name="Yoon J.-W."/>
        </authorList>
    </citation>
    <scope>NUCLEOTIDE SEQUENCE</scope>
    <source>
        <strain evidence="11">KMU-158</strain>
    </source>
</reference>
<name>A0A927C1Y4_9GAMM</name>
<comment type="similarity">
    <text evidence="2 7">Belongs to the MscS (TC 1.A.23) family.</text>
</comment>
<dbReference type="Pfam" id="PF00924">
    <property type="entry name" value="MS_channel_2nd"/>
    <property type="match status" value="1"/>
</dbReference>
<keyword evidence="7" id="KW-0406">Ion transport</keyword>
<comment type="subunit">
    <text evidence="7">Homoheptamer.</text>
</comment>
<feature type="domain" description="Mechanosensitive ion channel MscS C-terminal" evidence="9">
    <location>
        <begin position="176"/>
        <end position="258"/>
    </location>
</feature>
<dbReference type="SUPFAM" id="SSF82689">
    <property type="entry name" value="Mechanosensitive channel protein MscS (YggB), C-terminal domain"/>
    <property type="match status" value="1"/>
</dbReference>
<dbReference type="InterPro" id="IPR045275">
    <property type="entry name" value="MscS_archaea/bacteria_type"/>
</dbReference>
<comment type="caution">
    <text evidence="7">Lacks conserved residue(s) required for the propagation of feature annotation.</text>
</comment>
<evidence type="ECO:0000256" key="7">
    <source>
        <dbReference type="RuleBase" id="RU369025"/>
    </source>
</evidence>
<gene>
    <name evidence="11" type="ORF">IB286_06555</name>
</gene>
<dbReference type="EMBL" id="JACXLD010000003">
    <property type="protein sequence ID" value="MBD2858668.1"/>
    <property type="molecule type" value="Genomic_DNA"/>
</dbReference>
<dbReference type="SUPFAM" id="SSF50182">
    <property type="entry name" value="Sm-like ribonucleoproteins"/>
    <property type="match status" value="1"/>
</dbReference>
<keyword evidence="4 7" id="KW-0812">Transmembrane</keyword>
<dbReference type="Gene3D" id="1.10.287.1260">
    <property type="match status" value="1"/>
</dbReference>
<evidence type="ECO:0000256" key="5">
    <source>
        <dbReference type="ARBA" id="ARBA00022989"/>
    </source>
</evidence>
<evidence type="ECO:0000256" key="4">
    <source>
        <dbReference type="ARBA" id="ARBA00022692"/>
    </source>
</evidence>
<dbReference type="GO" id="GO:0005886">
    <property type="term" value="C:plasma membrane"/>
    <property type="evidence" value="ECO:0007669"/>
    <property type="project" value="UniProtKB-SubCell"/>
</dbReference>
<accession>A0A927C1Y4</accession>
<evidence type="ECO:0000259" key="9">
    <source>
        <dbReference type="Pfam" id="PF21082"/>
    </source>
</evidence>
<keyword evidence="12" id="KW-1185">Reference proteome</keyword>
<dbReference type="SUPFAM" id="SSF82861">
    <property type="entry name" value="Mechanosensitive channel protein MscS (YggB), transmembrane region"/>
    <property type="match status" value="1"/>
</dbReference>
<feature type="domain" description="Mechanosensitive ion channel transmembrane helices 2/3" evidence="10">
    <location>
        <begin position="61"/>
        <end position="102"/>
    </location>
</feature>
<feature type="domain" description="Mechanosensitive ion channel MscS" evidence="8">
    <location>
        <begin position="104"/>
        <end position="169"/>
    </location>
</feature>
<dbReference type="InterPro" id="IPR006685">
    <property type="entry name" value="MscS_channel_2nd"/>
</dbReference>
<evidence type="ECO:0000313" key="12">
    <source>
        <dbReference type="Proteomes" id="UP000610558"/>
    </source>
</evidence>
<keyword evidence="7" id="KW-0997">Cell inner membrane</keyword>
<dbReference type="InterPro" id="IPR049142">
    <property type="entry name" value="MS_channel_1st"/>
</dbReference>
<evidence type="ECO:0000256" key="6">
    <source>
        <dbReference type="ARBA" id="ARBA00023136"/>
    </source>
</evidence>
<dbReference type="Proteomes" id="UP000610558">
    <property type="component" value="Unassembled WGS sequence"/>
</dbReference>
<keyword evidence="3" id="KW-1003">Cell membrane</keyword>
<evidence type="ECO:0000256" key="2">
    <source>
        <dbReference type="ARBA" id="ARBA00008017"/>
    </source>
</evidence>
<dbReference type="AlphaFoldDB" id="A0A927C1Y4"/>
<dbReference type="InterPro" id="IPR008910">
    <property type="entry name" value="MSC_TM_helix"/>
</dbReference>
<dbReference type="InterPro" id="IPR023408">
    <property type="entry name" value="MscS_beta-dom_sf"/>
</dbReference>
<comment type="function">
    <text evidence="7">Mechanosensitive channel that participates in the regulation of osmotic pressure changes within the cell, opening in response to stretch forces in the membrane lipid bilayer, without the need for other proteins. Contributes to normal resistance to hypoosmotic shock. Forms an ion channel of 1.0 nanosiemens conductance with a slight preference for anions.</text>
</comment>
<evidence type="ECO:0000313" key="11">
    <source>
        <dbReference type="EMBL" id="MBD2858668.1"/>
    </source>
</evidence>
<comment type="subcellular location">
    <subcellularLocation>
        <location evidence="7">Cell inner membrane</location>
        <topology evidence="7">Multi-pass membrane protein</topology>
    </subcellularLocation>
    <subcellularLocation>
        <location evidence="1">Cell membrane</location>
        <topology evidence="1">Multi-pass membrane protein</topology>
    </subcellularLocation>
</comment>
<dbReference type="GO" id="GO:0008381">
    <property type="term" value="F:mechanosensitive monoatomic ion channel activity"/>
    <property type="evidence" value="ECO:0007669"/>
    <property type="project" value="InterPro"/>
</dbReference>